<protein>
    <submittedName>
        <fullName evidence="5">Group 1 truncated hemoglobin</fullName>
    </submittedName>
</protein>
<dbReference type="Proteomes" id="UP001597097">
    <property type="component" value="Unassembled WGS sequence"/>
</dbReference>
<organism evidence="5 6">
    <name type="scientific">Nonomuraea guangzhouensis</name>
    <dbReference type="NCBI Taxonomy" id="1291555"/>
    <lineage>
        <taxon>Bacteria</taxon>
        <taxon>Bacillati</taxon>
        <taxon>Actinomycetota</taxon>
        <taxon>Actinomycetes</taxon>
        <taxon>Streptosporangiales</taxon>
        <taxon>Streptosporangiaceae</taxon>
        <taxon>Nonomuraea</taxon>
    </lineage>
</organism>
<evidence type="ECO:0000313" key="5">
    <source>
        <dbReference type="EMBL" id="MFD1536337.1"/>
    </source>
</evidence>
<name>A0ABW4G106_9ACTN</name>
<reference evidence="6" key="1">
    <citation type="journal article" date="2019" name="Int. J. Syst. Evol. Microbiol.">
        <title>The Global Catalogue of Microorganisms (GCM) 10K type strain sequencing project: providing services to taxonomists for standard genome sequencing and annotation.</title>
        <authorList>
            <consortium name="The Broad Institute Genomics Platform"/>
            <consortium name="The Broad Institute Genome Sequencing Center for Infectious Disease"/>
            <person name="Wu L."/>
            <person name="Ma J."/>
        </authorList>
    </citation>
    <scope>NUCLEOTIDE SEQUENCE [LARGE SCALE GENOMIC DNA]</scope>
    <source>
        <strain evidence="6">CGMCC 1.15399</strain>
    </source>
</reference>
<keyword evidence="1" id="KW-0813">Transport</keyword>
<keyword evidence="6" id="KW-1185">Reference proteome</keyword>
<proteinExistence type="predicted"/>
<evidence type="ECO:0000313" key="6">
    <source>
        <dbReference type="Proteomes" id="UP001597097"/>
    </source>
</evidence>
<dbReference type="InterPro" id="IPR001486">
    <property type="entry name" value="Hemoglobin_trunc"/>
</dbReference>
<keyword evidence="4" id="KW-0408">Iron</keyword>
<evidence type="ECO:0000256" key="2">
    <source>
        <dbReference type="ARBA" id="ARBA00022617"/>
    </source>
</evidence>
<comment type="caution">
    <text evidence="5">The sequence shown here is derived from an EMBL/GenBank/DDBJ whole genome shotgun (WGS) entry which is preliminary data.</text>
</comment>
<evidence type="ECO:0000256" key="4">
    <source>
        <dbReference type="ARBA" id="ARBA00023004"/>
    </source>
</evidence>
<dbReference type="EMBL" id="JBHUCM010000005">
    <property type="protein sequence ID" value="MFD1536337.1"/>
    <property type="molecule type" value="Genomic_DNA"/>
</dbReference>
<keyword evidence="2" id="KW-0349">Heme</keyword>
<gene>
    <name evidence="5" type="ORF">ACFSJ0_04770</name>
</gene>
<keyword evidence="3" id="KW-0479">Metal-binding</keyword>
<dbReference type="RefSeq" id="WP_219531584.1">
    <property type="nucleotide sequence ID" value="NZ_JAHKRM010000011.1"/>
</dbReference>
<accession>A0ABW4G106</accession>
<evidence type="ECO:0000256" key="1">
    <source>
        <dbReference type="ARBA" id="ARBA00022448"/>
    </source>
</evidence>
<dbReference type="CDD" id="cd00454">
    <property type="entry name" value="TrHb1_N"/>
    <property type="match status" value="1"/>
</dbReference>
<dbReference type="Pfam" id="PF01152">
    <property type="entry name" value="Bac_globin"/>
    <property type="match status" value="1"/>
</dbReference>
<evidence type="ECO:0000256" key="3">
    <source>
        <dbReference type="ARBA" id="ARBA00022723"/>
    </source>
</evidence>
<sequence>MVSHYEKVGGAPTVRDVVDRFYMLVLDEPDLKPYFDGIDMPRLKRHMVMLLCSVLGGPEVYEGHDLADAHRGMGVTGEHYEKVGGLLVGVLRDEYGADEEVVQHVVTVLGQVRGSIVEQSAEAAE</sequence>